<accession>A0A3A6P914</accession>
<dbReference type="EMBL" id="QXQB01000006">
    <property type="protein sequence ID" value="RJX37232.1"/>
    <property type="molecule type" value="Genomic_DNA"/>
</dbReference>
<organism evidence="1 2">
    <name type="scientific">Paenibacillus pinisoli</name>
    <dbReference type="NCBI Taxonomy" id="1276110"/>
    <lineage>
        <taxon>Bacteria</taxon>
        <taxon>Bacillati</taxon>
        <taxon>Bacillota</taxon>
        <taxon>Bacilli</taxon>
        <taxon>Bacillales</taxon>
        <taxon>Paenibacillaceae</taxon>
        <taxon>Paenibacillus</taxon>
    </lineage>
</organism>
<gene>
    <name evidence="1" type="ORF">D3P09_23010</name>
</gene>
<evidence type="ECO:0000313" key="2">
    <source>
        <dbReference type="Proteomes" id="UP000267798"/>
    </source>
</evidence>
<dbReference type="OrthoDB" id="5430844at2"/>
<protein>
    <submittedName>
        <fullName evidence="1">Aldolase</fullName>
    </submittedName>
</protein>
<dbReference type="InterPro" id="IPR027417">
    <property type="entry name" value="P-loop_NTPase"/>
</dbReference>
<dbReference type="Gene3D" id="3.40.50.300">
    <property type="entry name" value="P-loop containing nucleotide triphosphate hydrolases"/>
    <property type="match status" value="1"/>
</dbReference>
<sequence length="335" mass="37026">MTTAALAYLYTAFGLRFRSDIPPSEAHDLDDNSSPGLPADVEVTYGGLEALWSELAGEDEAYVIQENFVLFLIENVARYLVRDGNRIIVSPIGNPPVEKLRLFLDGYAVSALLLQRRVLPLHGSAIAIQGKAYAIVGQSGAGKSTLTRAFLEQGYSFLTDDVIPVSMPKDGSAPIVMPALPEQKLWQECLPHFDLNGNSLSAIYEREVKRGDNAARRMKYAVAVDRLQREALPLGGIFELVKEPAGEEHVSLHPIQKAEKFQALLQHTFHRALIPPLGLLEWHFESVTSLVREIPAYRVKRAPSVFTAHELVELIVSHIGEGERNDCGINIGQLR</sequence>
<name>A0A3A6P914_9BACL</name>
<comment type="caution">
    <text evidence="1">The sequence shown here is derived from an EMBL/GenBank/DDBJ whole genome shotgun (WGS) entry which is preliminary data.</text>
</comment>
<keyword evidence="2" id="KW-1185">Reference proteome</keyword>
<evidence type="ECO:0000313" key="1">
    <source>
        <dbReference type="EMBL" id="RJX37232.1"/>
    </source>
</evidence>
<dbReference type="Proteomes" id="UP000267798">
    <property type="component" value="Unassembled WGS sequence"/>
</dbReference>
<dbReference type="SUPFAM" id="SSF53795">
    <property type="entry name" value="PEP carboxykinase-like"/>
    <property type="match status" value="1"/>
</dbReference>
<reference evidence="1 2" key="1">
    <citation type="submission" date="2018-09" db="EMBL/GenBank/DDBJ databases">
        <title>Paenibacillus aracenensis nov. sp. isolated from a cave in southern Spain.</title>
        <authorList>
            <person name="Jurado V."/>
            <person name="Gutierrez-Patricio S."/>
            <person name="Gonzalez-Pimentel J.L."/>
            <person name="Miller A.Z."/>
            <person name="Laiz L."/>
            <person name="Saiz-Jimenez C."/>
        </authorList>
    </citation>
    <scope>NUCLEOTIDE SEQUENCE [LARGE SCALE GENOMIC DNA]</scope>
    <source>
        <strain evidence="1 2">JCM 19203</strain>
    </source>
</reference>
<proteinExistence type="predicted"/>
<dbReference type="AlphaFoldDB" id="A0A3A6P914"/>
<dbReference type="RefSeq" id="WP_120113786.1">
    <property type="nucleotide sequence ID" value="NZ_QXQB01000006.1"/>
</dbReference>